<evidence type="ECO:0000259" key="1">
    <source>
        <dbReference type="PROSITE" id="PS50837"/>
    </source>
</evidence>
<dbReference type="SUPFAM" id="SSF56436">
    <property type="entry name" value="C-type lectin-like"/>
    <property type="match status" value="1"/>
</dbReference>
<dbReference type="SUPFAM" id="SSF52540">
    <property type="entry name" value="P-loop containing nucleoside triphosphate hydrolases"/>
    <property type="match status" value="1"/>
</dbReference>
<dbReference type="InterPro" id="IPR027417">
    <property type="entry name" value="P-loop_NTPase"/>
</dbReference>
<dbReference type="EMBL" id="LT629701">
    <property type="protein sequence ID" value="SDM21725.1"/>
    <property type="molecule type" value="Genomic_DNA"/>
</dbReference>
<reference evidence="2 3" key="1">
    <citation type="submission" date="2016-10" db="EMBL/GenBank/DDBJ databases">
        <authorList>
            <person name="de Groot N.N."/>
        </authorList>
    </citation>
    <scope>NUCLEOTIDE SEQUENCE [LARGE SCALE GENOMIC DNA]</scope>
    <source>
        <strain evidence="2 3">DSM 44149</strain>
    </source>
</reference>
<name>A0A1G9RH15_ALLAB</name>
<gene>
    <name evidence="2" type="ORF">SAMN04489726_0416</name>
</gene>
<proteinExistence type="predicted"/>
<dbReference type="Gene3D" id="3.40.50.300">
    <property type="entry name" value="P-loop containing nucleotide triphosphate hydrolases"/>
    <property type="match status" value="1"/>
</dbReference>
<dbReference type="PROSITE" id="PS50837">
    <property type="entry name" value="NACHT"/>
    <property type="match status" value="1"/>
</dbReference>
<dbReference type="RefSeq" id="WP_081900232.1">
    <property type="nucleotide sequence ID" value="NZ_JOEF01000006.1"/>
</dbReference>
<sequence>MDLWGWLLLSAVTVGAALLFVPKELWKRWRARLVEHTDQVLRRRVTRFGRRYREFVRDSLRFVDLKGLATVGYRTPELDEVFVDVSLAYRAPHQVSESVLADLPADVTHRHPIGHFLDRDQAVVLAVIGAPGSGKTTLLRHTARTISRGRGRRKRTVPILLYLRDHVSAIVGDREISVPALVRRTLGDYRRFEPPGWFEQRLRDGDCVVLLDGLDEVSRQEDRRAVADWVEGQAKQYAKNDFVITSRPRGFRSAGIEGAVVVQVRGFTDEQVTRFVRAWYRAVERDAPEEQRLAGAEDLLRRLHHAPGLAELTANPLLLTMVANVHRYRGALPGSRAELYSEICQVMLWRRQEAKKLPSDLRSDRKETLLRGLAFTMMRERVRDLPRKEVVNTLKAALSRMATDVTADAFLTEVCSYGLIVERESGLFCFAHLTFQESLAAAYIRDKGIADILTSAVDDLWWRETSLLYAAQSDADPIVEACLRSGTVNALSLAFDCAEQSSDLAPGLRSRLERFLSGDDDDPGRRRLRATVQLVRHLRDRVGPVCARPISAGIYELFLADTGNPYPDSDDTDPVAGVRAGDAAAFLRWVNTVIEDESGYRLPTPAEVTAARRLVPAGRTVWTSSDLWLPPGTEHPNAVDAATLRRYVDDDLDRLEPILRFLMVRKVVEVAADHVHQHVNAGSRIEYDTVLARCGSWARHLDYPQDLDPELVTTLAIPLGRGTGISDAHRALTFVLEAQEATRAAEKKMMRQEANDAQDVPVDRERLTELRQDVWTRRGKAHDLVKRLPTLVDPSPMGEVLDSALEAAFRSKEPENWFNTFCHRFLELSSFRDTVVALDSLARQLTEGTWNLASGWEGRAAQRLHEIALPMFERRRPLTDPDALRFAAMCLRLPEIAAGITLLERRMTGEAQPTETIFLAKD</sequence>
<keyword evidence="3" id="KW-1185">Reference proteome</keyword>
<protein>
    <submittedName>
        <fullName evidence="2">NACHT domain-containing protein</fullName>
    </submittedName>
</protein>
<dbReference type="STRING" id="211114.SAMN04489726_0416"/>
<accession>A0A1G9RH15</accession>
<dbReference type="PANTHER" id="PTHR46844:SF1">
    <property type="entry name" value="SLR5058 PROTEIN"/>
    <property type="match status" value="1"/>
</dbReference>
<organism evidence="2 3">
    <name type="scientific">Allokutzneria albata</name>
    <name type="common">Kibdelosporangium albatum</name>
    <dbReference type="NCBI Taxonomy" id="211114"/>
    <lineage>
        <taxon>Bacteria</taxon>
        <taxon>Bacillati</taxon>
        <taxon>Actinomycetota</taxon>
        <taxon>Actinomycetes</taxon>
        <taxon>Pseudonocardiales</taxon>
        <taxon>Pseudonocardiaceae</taxon>
        <taxon>Allokutzneria</taxon>
    </lineage>
</organism>
<dbReference type="Pfam" id="PF05729">
    <property type="entry name" value="NACHT"/>
    <property type="match status" value="1"/>
</dbReference>
<feature type="domain" description="NACHT" evidence="1">
    <location>
        <begin position="123"/>
        <end position="248"/>
    </location>
</feature>
<dbReference type="PANTHER" id="PTHR46844">
    <property type="entry name" value="SLR5058 PROTEIN"/>
    <property type="match status" value="1"/>
</dbReference>
<dbReference type="AlphaFoldDB" id="A0A1G9RH15"/>
<dbReference type="InterPro" id="IPR016187">
    <property type="entry name" value="CTDL_fold"/>
</dbReference>
<dbReference type="InterPro" id="IPR007111">
    <property type="entry name" value="NACHT_NTPase"/>
</dbReference>
<dbReference type="eggNOG" id="COG5635">
    <property type="taxonomic scope" value="Bacteria"/>
</dbReference>
<dbReference type="Proteomes" id="UP000183376">
    <property type="component" value="Chromosome I"/>
</dbReference>
<dbReference type="CDD" id="cd00267">
    <property type="entry name" value="ABC_ATPase"/>
    <property type="match status" value="1"/>
</dbReference>
<evidence type="ECO:0000313" key="3">
    <source>
        <dbReference type="Proteomes" id="UP000183376"/>
    </source>
</evidence>
<evidence type="ECO:0000313" key="2">
    <source>
        <dbReference type="EMBL" id="SDM21725.1"/>
    </source>
</evidence>